<comment type="similarity">
    <text evidence="1">Belongs to the UPF0251 family.</text>
</comment>
<dbReference type="Pfam" id="PF02001">
    <property type="entry name" value="DUF134"/>
    <property type="match status" value="1"/>
</dbReference>
<dbReference type="Gene3D" id="1.10.10.10">
    <property type="entry name" value="Winged helix-like DNA-binding domain superfamily/Winged helix DNA-binding domain"/>
    <property type="match status" value="1"/>
</dbReference>
<dbReference type="RefSeq" id="WP_085010754.1">
    <property type="nucleotide sequence ID" value="NZ_NAAD01000012.1"/>
</dbReference>
<comment type="caution">
    <text evidence="2">The sequence shown here is derived from an EMBL/GenBank/DDBJ whole genome shotgun (WGS) entry which is preliminary data.</text>
</comment>
<dbReference type="Proteomes" id="UP000193136">
    <property type="component" value="Unassembled WGS sequence"/>
</dbReference>
<dbReference type="STRING" id="1969733.B5V00_10550"/>
<dbReference type="InterPro" id="IPR013324">
    <property type="entry name" value="RNA_pol_sigma_r3/r4-like"/>
</dbReference>
<dbReference type="PANTHER" id="PTHR37478:SF2">
    <property type="entry name" value="UPF0251 PROTEIN TK0562"/>
    <property type="match status" value="1"/>
</dbReference>
<evidence type="ECO:0000313" key="3">
    <source>
        <dbReference type="Proteomes" id="UP000193136"/>
    </source>
</evidence>
<dbReference type="InterPro" id="IPR036388">
    <property type="entry name" value="WH-like_DNA-bd_sf"/>
</dbReference>
<dbReference type="GO" id="GO:0003677">
    <property type="term" value="F:DNA binding"/>
    <property type="evidence" value="ECO:0007669"/>
    <property type="project" value="UniProtKB-KW"/>
</dbReference>
<accession>A0A1X0Y2K4</accession>
<dbReference type="PANTHER" id="PTHR37478">
    <property type="match status" value="1"/>
</dbReference>
<evidence type="ECO:0000256" key="1">
    <source>
        <dbReference type="ARBA" id="ARBA00009350"/>
    </source>
</evidence>
<dbReference type="EMBL" id="NAAD01000012">
    <property type="protein sequence ID" value="ORJ59324.1"/>
    <property type="molecule type" value="Genomic_DNA"/>
</dbReference>
<protein>
    <submittedName>
        <fullName evidence="2">DNA-binding protein</fullName>
    </submittedName>
</protein>
<dbReference type="SUPFAM" id="SSF88659">
    <property type="entry name" value="Sigma3 and sigma4 domains of RNA polymerase sigma factors"/>
    <property type="match status" value="1"/>
</dbReference>
<dbReference type="InterPro" id="IPR002852">
    <property type="entry name" value="UPF0251"/>
</dbReference>
<gene>
    <name evidence="2" type="ORF">B5V00_10550</name>
</gene>
<organism evidence="2 3">
    <name type="scientific">Geothermobacter hydrogeniphilus</name>
    <dbReference type="NCBI Taxonomy" id="1969733"/>
    <lineage>
        <taxon>Bacteria</taxon>
        <taxon>Pseudomonadati</taxon>
        <taxon>Thermodesulfobacteriota</taxon>
        <taxon>Desulfuromonadia</taxon>
        <taxon>Desulfuromonadales</taxon>
        <taxon>Geothermobacteraceae</taxon>
        <taxon>Geothermobacter</taxon>
    </lineage>
</organism>
<keyword evidence="3" id="KW-1185">Reference proteome</keyword>
<name>A0A1X0Y2K4_9BACT</name>
<reference evidence="2 3" key="1">
    <citation type="submission" date="2017-03" db="EMBL/GenBank/DDBJ databases">
        <title>Genome sequence of Geothermobacter sp. EPR-M, Deep-Sea Iron Reducer.</title>
        <authorList>
            <person name="Tully B."/>
            <person name="Savalia P."/>
            <person name="Abuyen K."/>
            <person name="Baughan C."/>
            <person name="Romero E."/>
            <person name="Ronkowski C."/>
            <person name="Torres B."/>
            <person name="Tremblay J."/>
            <person name="Trujillo A."/>
            <person name="Tyler M."/>
            <person name="Perez-Rodriguez I."/>
            <person name="Amend J."/>
        </authorList>
    </citation>
    <scope>NUCLEOTIDE SEQUENCE [LARGE SCALE GENOMIC DNA]</scope>
    <source>
        <strain evidence="2 3">EPR-M</strain>
    </source>
</reference>
<keyword evidence="2" id="KW-0238">DNA-binding</keyword>
<proteinExistence type="inferred from homology"/>
<sequence length="111" mass="12219">MTPRPRKPRKCCSALREFGTVIFKPAGTPLVELEKTILYPDETEAVHLCDGLGLTQQQAGERMGISRGTVQRLVVSGRRKLIEALLAGRAILLTTEERVPVAVSPEEEHPC</sequence>
<dbReference type="AlphaFoldDB" id="A0A1X0Y2K4"/>
<dbReference type="OrthoDB" id="280278at2"/>
<evidence type="ECO:0000313" key="2">
    <source>
        <dbReference type="EMBL" id="ORJ59324.1"/>
    </source>
</evidence>